<dbReference type="AlphaFoldDB" id="A0A9W6T6G5"/>
<organism evidence="1 2">
    <name type="scientific">Candida boidinii</name>
    <name type="common">Yeast</name>
    <dbReference type="NCBI Taxonomy" id="5477"/>
    <lineage>
        <taxon>Eukaryota</taxon>
        <taxon>Fungi</taxon>
        <taxon>Dikarya</taxon>
        <taxon>Ascomycota</taxon>
        <taxon>Saccharomycotina</taxon>
        <taxon>Pichiomycetes</taxon>
        <taxon>Pichiales</taxon>
        <taxon>Pichiaceae</taxon>
        <taxon>Ogataea</taxon>
        <taxon>Ogataea/Candida clade</taxon>
    </lineage>
</organism>
<protein>
    <submittedName>
        <fullName evidence="1">Unnamed protein product</fullName>
    </submittedName>
</protein>
<dbReference type="EMBL" id="BSXN01002678">
    <property type="protein sequence ID" value="GME77309.1"/>
    <property type="molecule type" value="Genomic_DNA"/>
</dbReference>
<evidence type="ECO:0000313" key="1">
    <source>
        <dbReference type="EMBL" id="GME77309.1"/>
    </source>
</evidence>
<accession>A0A9W6T6G5</accession>
<keyword evidence="2" id="KW-1185">Reference proteome</keyword>
<gene>
    <name evidence="1" type="ORF">Cboi02_000549200</name>
</gene>
<evidence type="ECO:0000313" key="2">
    <source>
        <dbReference type="Proteomes" id="UP001165120"/>
    </source>
</evidence>
<name>A0A9W6T6G5_CANBO</name>
<comment type="caution">
    <text evidence="1">The sequence shown here is derived from an EMBL/GenBank/DDBJ whole genome shotgun (WGS) entry which is preliminary data.</text>
</comment>
<reference evidence="1" key="1">
    <citation type="submission" date="2023-04" db="EMBL/GenBank/DDBJ databases">
        <title>Candida boidinii NBRC 10035.</title>
        <authorList>
            <person name="Ichikawa N."/>
            <person name="Sato H."/>
            <person name="Tonouchi N."/>
        </authorList>
    </citation>
    <scope>NUCLEOTIDE SEQUENCE</scope>
    <source>
        <strain evidence="1">NBRC 10035</strain>
    </source>
</reference>
<dbReference type="Proteomes" id="UP001165120">
    <property type="component" value="Unassembled WGS sequence"/>
</dbReference>
<proteinExistence type="predicted"/>
<sequence length="304" mass="34647">MISTDNSDSIKSTQALKFKKLNITKGNSVPQMPPISIINNSIKNDYINETAKDINVKFKHDINNAVITDSQSVRPTIDDTIYSSFSSLSTLKSSSESPDVSPFATPISDTVTDTNTSSSLDQSSYAFVSSLDHFPCDIVRSLWLIQSLNLKIANLDDQLNIELNNLNSDNTSKLSPENYLCIKEKLLKFSNEAIAESKYLINKINFHGSIVGHNINLMNNLKNIRLKLLRERNWSNFNNFKKDYLKKLPPYQIKEIENSIGILENESEPYFPDFFNKKELSSYNLKVKNHFNKNQNDGKYKNKK</sequence>